<dbReference type="EMBL" id="FZOY01000006">
    <property type="protein sequence ID" value="SNT09282.1"/>
    <property type="molecule type" value="Genomic_DNA"/>
</dbReference>
<dbReference type="Gene3D" id="3.10.105.10">
    <property type="entry name" value="Dipeptide-binding Protein, Domain 3"/>
    <property type="match status" value="1"/>
</dbReference>
<reference evidence="5 6" key="1">
    <citation type="submission" date="2017-06" db="EMBL/GenBank/DDBJ databases">
        <authorList>
            <person name="Kim H.J."/>
            <person name="Triplett B.A."/>
        </authorList>
    </citation>
    <scope>NUCLEOTIDE SEQUENCE [LARGE SCALE GENOMIC DNA]</scope>
    <source>
        <strain evidence="5 6">DSM 29339</strain>
    </source>
</reference>
<dbReference type="PANTHER" id="PTHR30290">
    <property type="entry name" value="PERIPLASMIC BINDING COMPONENT OF ABC TRANSPORTER"/>
    <property type="match status" value="1"/>
</dbReference>
<gene>
    <name evidence="5" type="ORF">SAMN05421757_10667</name>
</gene>
<evidence type="ECO:0000259" key="4">
    <source>
        <dbReference type="Pfam" id="PF00496"/>
    </source>
</evidence>
<comment type="similarity">
    <text evidence="2">Belongs to the bacterial solute-binding protein 5 family.</text>
</comment>
<dbReference type="InterPro" id="IPR039424">
    <property type="entry name" value="SBP_5"/>
</dbReference>
<protein>
    <submittedName>
        <fullName evidence="5">Peptide/nickel transport system substrate-binding protein</fullName>
    </submittedName>
</protein>
<dbReference type="AlphaFoldDB" id="A0A239JUQ6"/>
<feature type="domain" description="Solute-binding protein family 5" evidence="4">
    <location>
        <begin position="104"/>
        <end position="492"/>
    </location>
</feature>
<dbReference type="GO" id="GO:0042884">
    <property type="term" value="P:microcin transport"/>
    <property type="evidence" value="ECO:0007669"/>
    <property type="project" value="TreeGrafter"/>
</dbReference>
<dbReference type="GO" id="GO:0015833">
    <property type="term" value="P:peptide transport"/>
    <property type="evidence" value="ECO:0007669"/>
    <property type="project" value="TreeGrafter"/>
</dbReference>
<dbReference type="PANTHER" id="PTHR30290:SF64">
    <property type="entry name" value="ABC TRANSPORTER PERIPLASMIC BINDING PROTEIN"/>
    <property type="match status" value="1"/>
</dbReference>
<dbReference type="InterPro" id="IPR030678">
    <property type="entry name" value="Peptide/Ni-bd"/>
</dbReference>
<organism evidence="5 6">
    <name type="scientific">Tropicimonas sediminicola</name>
    <dbReference type="NCBI Taxonomy" id="1031541"/>
    <lineage>
        <taxon>Bacteria</taxon>
        <taxon>Pseudomonadati</taxon>
        <taxon>Pseudomonadota</taxon>
        <taxon>Alphaproteobacteria</taxon>
        <taxon>Rhodobacterales</taxon>
        <taxon>Roseobacteraceae</taxon>
        <taxon>Tropicimonas</taxon>
    </lineage>
</organism>
<dbReference type="GO" id="GO:1904680">
    <property type="term" value="F:peptide transmembrane transporter activity"/>
    <property type="evidence" value="ECO:0007669"/>
    <property type="project" value="TreeGrafter"/>
</dbReference>
<dbReference type="RefSeq" id="WP_089234020.1">
    <property type="nucleotide sequence ID" value="NZ_FZOY01000006.1"/>
</dbReference>
<evidence type="ECO:0000256" key="2">
    <source>
        <dbReference type="ARBA" id="ARBA00005695"/>
    </source>
</evidence>
<evidence type="ECO:0000256" key="1">
    <source>
        <dbReference type="ARBA" id="ARBA00004418"/>
    </source>
</evidence>
<dbReference type="Pfam" id="PF00496">
    <property type="entry name" value="SBP_bac_5"/>
    <property type="match status" value="1"/>
</dbReference>
<accession>A0A239JUQ6</accession>
<dbReference type="SUPFAM" id="SSF53850">
    <property type="entry name" value="Periplasmic binding protein-like II"/>
    <property type="match status" value="1"/>
</dbReference>
<keyword evidence="6" id="KW-1185">Reference proteome</keyword>
<dbReference type="OrthoDB" id="9803988at2"/>
<name>A0A239JUQ6_9RHOB</name>
<dbReference type="PIRSF" id="PIRSF002741">
    <property type="entry name" value="MppA"/>
    <property type="match status" value="1"/>
</dbReference>
<dbReference type="CDD" id="cd08497">
    <property type="entry name" value="MbnE-like"/>
    <property type="match status" value="1"/>
</dbReference>
<evidence type="ECO:0000313" key="6">
    <source>
        <dbReference type="Proteomes" id="UP000198426"/>
    </source>
</evidence>
<evidence type="ECO:0000256" key="3">
    <source>
        <dbReference type="ARBA" id="ARBA00022729"/>
    </source>
</evidence>
<keyword evidence="3" id="KW-0732">Signal</keyword>
<dbReference type="Gene3D" id="3.40.190.10">
    <property type="entry name" value="Periplasmic binding protein-like II"/>
    <property type="match status" value="1"/>
</dbReference>
<dbReference type="GO" id="GO:0030288">
    <property type="term" value="C:outer membrane-bounded periplasmic space"/>
    <property type="evidence" value="ECO:0007669"/>
    <property type="project" value="TreeGrafter"/>
</dbReference>
<comment type="subcellular location">
    <subcellularLocation>
        <location evidence="1">Periplasm</location>
    </subcellularLocation>
</comment>
<dbReference type="InterPro" id="IPR000914">
    <property type="entry name" value="SBP_5_dom"/>
</dbReference>
<proteinExistence type="inferred from homology"/>
<sequence length="604" mass="67623">MGYDFFCGIRPILLATCLGTTAGFVNAEPAHGIAMYGEPALPPDFVSLPYVNPDAPKGGRIVLSEVGGFDSLNPFILKGNSVYGHRVYGFESLMGRNWDEPFTLYGLLAESVETGLNREWVEFTLRPEARFSDGSPVTVEDVLWSFETLGTLGHPRYHAGWEKIETAEAVGERTVRFTFNTEDNELPLILGLRPILQKAAYEGRAFHESTLEPPVGSGPYVISDYEPGRFLTLKKDPDWWGADLPFNRGQHNIDEIRYEWFGDADVAFEAFRAGEISFNREGNLAKWRTAYDFPAVRSGEVVLSEVPHQRPGGIRGLVMNTRRAPFDDWRVRDALIHAFNFEFINNAINGGEEPRIASYFTNSVLAMSDGPAEGKVREYLEPFADQLLPGALEGYTLPASDGSEANRRNTRKAIGILSDAGWTVQDGVMKNADGKALEFDILLQSGDTQNVNIAELYAEQLKRIGVVANLVTVDAAQYKERTQAYDFDMAHYIRLMSLSPGNEQILYWGKDGVTEPGTRNWMGMNNPAVESLIDSMLNASDQEDFRAAVKALDRVLTTGRYVIPIWYSPVSYIAYKSELKYPEGKTQMYGDWLGFQPDVWWIEN</sequence>
<dbReference type="Proteomes" id="UP000198426">
    <property type="component" value="Unassembled WGS sequence"/>
</dbReference>
<dbReference type="GO" id="GO:0043190">
    <property type="term" value="C:ATP-binding cassette (ABC) transporter complex"/>
    <property type="evidence" value="ECO:0007669"/>
    <property type="project" value="InterPro"/>
</dbReference>
<evidence type="ECO:0000313" key="5">
    <source>
        <dbReference type="EMBL" id="SNT09282.1"/>
    </source>
</evidence>